<reference evidence="2" key="1">
    <citation type="journal article" date="2019" name="Int. J. Syst. Evol. Microbiol.">
        <title>The Global Catalogue of Microorganisms (GCM) 10K type strain sequencing project: providing services to taxonomists for standard genome sequencing and annotation.</title>
        <authorList>
            <consortium name="The Broad Institute Genomics Platform"/>
            <consortium name="The Broad Institute Genome Sequencing Center for Infectious Disease"/>
            <person name="Wu L."/>
            <person name="Ma J."/>
        </authorList>
    </citation>
    <scope>NUCLEOTIDE SEQUENCE [LARGE SCALE GENOMIC DNA]</scope>
    <source>
        <strain evidence="2">CGMCC 1.12482</strain>
    </source>
</reference>
<protein>
    <submittedName>
        <fullName evidence="1">Uncharacterized protein</fullName>
    </submittedName>
</protein>
<dbReference type="EMBL" id="BMFF01000005">
    <property type="protein sequence ID" value="GGD04628.1"/>
    <property type="molecule type" value="Genomic_DNA"/>
</dbReference>
<dbReference type="Gene3D" id="3.40.50.2000">
    <property type="entry name" value="Glycogen Phosphorylase B"/>
    <property type="match status" value="1"/>
</dbReference>
<sequence length="368" mass="41615">MKTQSNLEPTPQLKVCYALAYKAPKYIRTLSIIQALEREEKIHLTVATNSSTNTFRYLETTLKLIIQAFRGRPDIYILGFRGHELYWLLKLIAGNRPIVIDALMSPYASLVEERKLGKAGLIISNIIKIVESTILKSADLIITDTDSHSKYYSETFSISEKKIVTVPVGAIEIDHLTRTPVESSLTILFYGSFLPLHGVSTIVDAIAFIPDIPLHFIFIGGKLEYEKTLKKAFAKRTPTLSYKYIESVPFDQLIDFYIPMADVCLGGPFGGTKQAHRVITGKTSQCLALARTTIIGETNEVKNFKHKENCLITKQNDPKSLAENITWCWDNRDRLEKIGIEGRKMYFTHLSIDVIRAKLTTALFNMNF</sequence>
<keyword evidence="2" id="KW-1185">Reference proteome</keyword>
<comment type="caution">
    <text evidence="1">The sequence shown here is derived from an EMBL/GenBank/DDBJ whole genome shotgun (WGS) entry which is preliminary data.</text>
</comment>
<evidence type="ECO:0000313" key="2">
    <source>
        <dbReference type="Proteomes" id="UP000638188"/>
    </source>
</evidence>
<evidence type="ECO:0000313" key="1">
    <source>
        <dbReference type="EMBL" id="GGD04628.1"/>
    </source>
</evidence>
<accession>A0ABQ1PVF0</accession>
<name>A0ABQ1PVF0_9GAMM</name>
<dbReference type="Proteomes" id="UP000638188">
    <property type="component" value="Unassembled WGS sequence"/>
</dbReference>
<dbReference type="RefSeq" id="WP_150278180.1">
    <property type="nucleotide sequence ID" value="NZ_BMFF01000005.1"/>
</dbReference>
<dbReference type="SUPFAM" id="SSF53756">
    <property type="entry name" value="UDP-Glycosyltransferase/glycogen phosphorylase"/>
    <property type="match status" value="1"/>
</dbReference>
<gene>
    <name evidence="1" type="ORF">GCM10007418_24620</name>
</gene>
<organism evidence="1 2">
    <name type="scientific">Halopseudomonas salina</name>
    <dbReference type="NCBI Taxonomy" id="1323744"/>
    <lineage>
        <taxon>Bacteria</taxon>
        <taxon>Pseudomonadati</taxon>
        <taxon>Pseudomonadota</taxon>
        <taxon>Gammaproteobacteria</taxon>
        <taxon>Pseudomonadales</taxon>
        <taxon>Pseudomonadaceae</taxon>
        <taxon>Halopseudomonas</taxon>
    </lineage>
</organism>
<proteinExistence type="predicted"/>